<feature type="transmembrane region" description="Helical" evidence="1">
    <location>
        <begin position="282"/>
        <end position="301"/>
    </location>
</feature>
<feature type="transmembrane region" description="Helical" evidence="1">
    <location>
        <begin position="228"/>
        <end position="249"/>
    </location>
</feature>
<accession>A0ABU4YHA7</accession>
<keyword evidence="3" id="KW-1185">Reference proteome</keyword>
<feature type="transmembrane region" description="Helical" evidence="1">
    <location>
        <begin position="308"/>
        <end position="326"/>
    </location>
</feature>
<organism evidence="2 3">
    <name type="scientific">Mesorhizobium humile</name>
    <dbReference type="NCBI Taxonomy" id="3072313"/>
    <lineage>
        <taxon>Bacteria</taxon>
        <taxon>Pseudomonadati</taxon>
        <taxon>Pseudomonadota</taxon>
        <taxon>Alphaproteobacteria</taxon>
        <taxon>Hyphomicrobiales</taxon>
        <taxon>Phyllobacteriaceae</taxon>
        <taxon>Mesorhizobium</taxon>
    </lineage>
</organism>
<feature type="transmembrane region" description="Helical" evidence="1">
    <location>
        <begin position="362"/>
        <end position="383"/>
    </location>
</feature>
<feature type="transmembrane region" description="Helical" evidence="1">
    <location>
        <begin position="150"/>
        <end position="167"/>
    </location>
</feature>
<keyword evidence="1" id="KW-0812">Transmembrane</keyword>
<sequence length="488" mass="52823">MVKIDASTADDHVAGANVDRPGSAAIRPWSYSLLLVISAVVLAGLTLRLLGARGDLWHDEIWSIVLLKPLTSVDQIFWRINHDNNHFLNSIYQYVVGPDAAPLVQRGLSITLGACTVVAAAAISRGRWAMVASALLFAVSYPMVHYGSEARGYAGLVLFTLVSVALLERWFDKQGPYSIALAVAILLGFLSHLTMIEAVAVLAVWTMWLSWRRSRSLIAVNREVIQAFLPAFLAVLPLAAAILVGARLFSFNVGGYSSFSLEKFAAGYGGMIRYLFGLPDWIGDWTCVAIVCALVLAYAGVSRDRRASLYVVGVVGLPALMAAAHLPNLEFPRYFIVSGALLLLWAGEMIGRGFDAGGVRRLCAAGVLMLVAGGNVALLARFYEQGRGSYSSIVDEMTRSGAATYATNADFRTGMVVDYFAARMGRQASLVTQDKICAGRADWLVLEGDPQKLPERVGFDCALAYERAGASTYWGLSGLGWTLYSRRD</sequence>
<comment type="caution">
    <text evidence="2">The sequence shown here is derived from an EMBL/GenBank/DDBJ whole genome shotgun (WGS) entry which is preliminary data.</text>
</comment>
<reference evidence="2 3" key="1">
    <citation type="submission" date="2023-08" db="EMBL/GenBank/DDBJ databases">
        <title>Implementing the SeqCode for naming new Mesorhizobium species isolated from Vachellia karroo root nodules.</title>
        <authorList>
            <person name="Van Lill M."/>
        </authorList>
    </citation>
    <scope>NUCLEOTIDE SEQUENCE [LARGE SCALE GENOMIC DNA]</scope>
    <source>
        <strain evidence="2 3">VK2B</strain>
    </source>
</reference>
<evidence type="ECO:0000256" key="1">
    <source>
        <dbReference type="SAM" id="Phobius"/>
    </source>
</evidence>
<feature type="transmembrane region" description="Helical" evidence="1">
    <location>
        <begin position="29"/>
        <end position="50"/>
    </location>
</feature>
<feature type="transmembrane region" description="Helical" evidence="1">
    <location>
        <begin position="179"/>
        <end position="208"/>
    </location>
</feature>
<evidence type="ECO:0008006" key="4">
    <source>
        <dbReference type="Google" id="ProtNLM"/>
    </source>
</evidence>
<feature type="transmembrane region" description="Helical" evidence="1">
    <location>
        <begin position="332"/>
        <end position="350"/>
    </location>
</feature>
<dbReference type="Proteomes" id="UP001280156">
    <property type="component" value="Unassembled WGS sequence"/>
</dbReference>
<name>A0ABU4YHA7_9HYPH</name>
<evidence type="ECO:0000313" key="3">
    <source>
        <dbReference type="Proteomes" id="UP001280156"/>
    </source>
</evidence>
<evidence type="ECO:0000313" key="2">
    <source>
        <dbReference type="EMBL" id="MDX8486330.1"/>
    </source>
</evidence>
<keyword evidence="1" id="KW-1133">Transmembrane helix</keyword>
<gene>
    <name evidence="2" type="ORF">RFM52_14070</name>
</gene>
<protein>
    <recommendedName>
        <fullName evidence="4">Glycosyltransferase RgtA/B/C/D-like domain-containing protein</fullName>
    </recommendedName>
</protein>
<dbReference type="EMBL" id="JAVIIV010000008">
    <property type="protein sequence ID" value="MDX8486330.1"/>
    <property type="molecule type" value="Genomic_DNA"/>
</dbReference>
<keyword evidence="1" id="KW-0472">Membrane</keyword>
<proteinExistence type="predicted"/>